<accession>A0A0W0RRY7</accession>
<name>A0A0W0RRY7_LEGBO</name>
<dbReference type="EMBL" id="LNXU01000018">
    <property type="protein sequence ID" value="KTC73834.1"/>
    <property type="molecule type" value="Genomic_DNA"/>
</dbReference>
<keyword evidence="3" id="KW-1185">Reference proteome</keyword>
<keyword evidence="1" id="KW-1133">Transmembrane helix</keyword>
<feature type="transmembrane region" description="Helical" evidence="1">
    <location>
        <begin position="7"/>
        <end position="25"/>
    </location>
</feature>
<organism evidence="2 3">
    <name type="scientific">Legionella bozemanae</name>
    <name type="common">Fluoribacter bozemanae</name>
    <dbReference type="NCBI Taxonomy" id="447"/>
    <lineage>
        <taxon>Bacteria</taxon>
        <taxon>Pseudomonadati</taxon>
        <taxon>Pseudomonadota</taxon>
        <taxon>Gammaproteobacteria</taxon>
        <taxon>Legionellales</taxon>
        <taxon>Legionellaceae</taxon>
        <taxon>Legionella</taxon>
    </lineage>
</organism>
<gene>
    <name evidence="2" type="ORF">Lboz_1728</name>
</gene>
<evidence type="ECO:0000313" key="3">
    <source>
        <dbReference type="Proteomes" id="UP000054695"/>
    </source>
</evidence>
<dbReference type="STRING" id="447.Lboz_1728"/>
<evidence type="ECO:0000256" key="1">
    <source>
        <dbReference type="SAM" id="Phobius"/>
    </source>
</evidence>
<dbReference type="Proteomes" id="UP000054695">
    <property type="component" value="Unassembled WGS sequence"/>
</dbReference>
<comment type="caution">
    <text evidence="2">The sequence shown here is derived from an EMBL/GenBank/DDBJ whole genome shotgun (WGS) entry which is preliminary data.</text>
</comment>
<evidence type="ECO:0000313" key="2">
    <source>
        <dbReference type="EMBL" id="KTC73834.1"/>
    </source>
</evidence>
<dbReference type="RefSeq" id="WP_058459383.1">
    <property type="nucleotide sequence ID" value="NZ_CAAAIY010000035.1"/>
</dbReference>
<dbReference type="OrthoDB" id="479050at2"/>
<protein>
    <submittedName>
        <fullName evidence="2">Uncharacterized protein</fullName>
    </submittedName>
</protein>
<keyword evidence="1" id="KW-0812">Transmembrane</keyword>
<dbReference type="AlphaFoldDB" id="A0A0W0RRY7"/>
<keyword evidence="1" id="KW-0472">Membrane</keyword>
<reference evidence="2 3" key="1">
    <citation type="submission" date="2015-11" db="EMBL/GenBank/DDBJ databases">
        <title>Genomic analysis of 38 Legionella species identifies large and diverse effector repertoires.</title>
        <authorList>
            <person name="Burstein D."/>
            <person name="Amaro F."/>
            <person name="Zusman T."/>
            <person name="Lifshitz Z."/>
            <person name="Cohen O."/>
            <person name="Gilbert J.A."/>
            <person name="Pupko T."/>
            <person name="Shuman H.A."/>
            <person name="Segal G."/>
        </authorList>
    </citation>
    <scope>NUCLEOTIDE SEQUENCE [LARGE SCALE GENOMIC DNA]</scope>
    <source>
        <strain evidence="2 3">WIGA</strain>
    </source>
</reference>
<dbReference type="PATRIC" id="fig|447.4.peg.1841"/>
<sequence length="300" mass="33770">MGRCSTLIINGLIYFCMSFGLYAQLPCDYQDLSAAEKQALLWNEITLSNAEEPLPPLTGNSYNEVLEKIKGLFHLKPTFDHASDEIPEGRVKIIHANGSVGKITLIPAAGHPFTGIYQSGGIGVARLSLATPPAEDNYIPGMAVKILVSKHPSLNLHIMNLLEGQKDNWNYFAKDFSNKIPHPTSWTLTAIEKIFEFTRDPANNLPLWHLAAWTSEGKYKGIPIFPERIYFRPTDLVKNLIPENSREDFRVSLLQVPMGSLYEIYGEYQGTEYHIGTLMLESPLLASNYGDQKLFFQHQR</sequence>
<proteinExistence type="predicted"/>